<name>A0ABD2ZRX7_9GENT</name>
<feature type="region of interest" description="Disordered" evidence="1">
    <location>
        <begin position="189"/>
        <end position="215"/>
    </location>
</feature>
<feature type="compositionally biased region" description="Polar residues" evidence="1">
    <location>
        <begin position="191"/>
        <end position="207"/>
    </location>
</feature>
<comment type="caution">
    <text evidence="2">The sequence shown here is derived from an EMBL/GenBank/DDBJ whole genome shotgun (WGS) entry which is preliminary data.</text>
</comment>
<dbReference type="Proteomes" id="UP001630127">
    <property type="component" value="Unassembled WGS sequence"/>
</dbReference>
<gene>
    <name evidence="2" type="ORF">ACH5RR_014718</name>
</gene>
<keyword evidence="3" id="KW-1185">Reference proteome</keyword>
<sequence>MHWMAWNEMTDAKKEGGMGFRDIYYFNTALLAKQLWRLITFPNLLVSKVLKAKYWYKDDIFKTKVPNSASWFWQSIMSVREFLERGIRKRVGNGKTINIWEDRWIPNNEDGRLKTKMPDNFQVKLRNQLIRNFRWNKELIFQTFCREYVENILCIPISLAGRNDKLFWKYLANGYYTLQSSYWRAKEEQKLSQQRPHQEGGPNNCSHGGNIWKSI</sequence>
<evidence type="ECO:0000313" key="3">
    <source>
        <dbReference type="Proteomes" id="UP001630127"/>
    </source>
</evidence>
<dbReference type="EMBL" id="JBJUIK010000007">
    <property type="protein sequence ID" value="KAL3521884.1"/>
    <property type="molecule type" value="Genomic_DNA"/>
</dbReference>
<accession>A0ABD2ZRX7</accession>
<protein>
    <submittedName>
        <fullName evidence="2">Uncharacterized protein</fullName>
    </submittedName>
</protein>
<proteinExistence type="predicted"/>
<organism evidence="2 3">
    <name type="scientific">Cinchona calisaya</name>
    <dbReference type="NCBI Taxonomy" id="153742"/>
    <lineage>
        <taxon>Eukaryota</taxon>
        <taxon>Viridiplantae</taxon>
        <taxon>Streptophyta</taxon>
        <taxon>Embryophyta</taxon>
        <taxon>Tracheophyta</taxon>
        <taxon>Spermatophyta</taxon>
        <taxon>Magnoliopsida</taxon>
        <taxon>eudicotyledons</taxon>
        <taxon>Gunneridae</taxon>
        <taxon>Pentapetalae</taxon>
        <taxon>asterids</taxon>
        <taxon>lamiids</taxon>
        <taxon>Gentianales</taxon>
        <taxon>Rubiaceae</taxon>
        <taxon>Cinchonoideae</taxon>
        <taxon>Cinchoneae</taxon>
        <taxon>Cinchona</taxon>
    </lineage>
</organism>
<evidence type="ECO:0000313" key="2">
    <source>
        <dbReference type="EMBL" id="KAL3521884.1"/>
    </source>
</evidence>
<dbReference type="AlphaFoldDB" id="A0ABD2ZRX7"/>
<evidence type="ECO:0000256" key="1">
    <source>
        <dbReference type="SAM" id="MobiDB-lite"/>
    </source>
</evidence>
<reference evidence="2 3" key="1">
    <citation type="submission" date="2024-11" db="EMBL/GenBank/DDBJ databases">
        <title>A near-complete genome assembly of Cinchona calisaya.</title>
        <authorList>
            <person name="Lian D.C."/>
            <person name="Zhao X.W."/>
            <person name="Wei L."/>
        </authorList>
    </citation>
    <scope>NUCLEOTIDE SEQUENCE [LARGE SCALE GENOMIC DNA]</scope>
    <source>
        <tissue evidence="2">Nenye</tissue>
    </source>
</reference>